<evidence type="ECO:0000256" key="6">
    <source>
        <dbReference type="ARBA" id="ARBA00023136"/>
    </source>
</evidence>
<gene>
    <name evidence="11" type="ORF">JRO89_XS15G0075700</name>
</gene>
<keyword evidence="12" id="KW-1185">Reference proteome</keyword>
<keyword evidence="8" id="KW-0732">Signal</keyword>
<dbReference type="InterPro" id="IPR029962">
    <property type="entry name" value="TBL"/>
</dbReference>
<protein>
    <recommendedName>
        <fullName evidence="13">Trichome birefringence-like N-terminal domain-containing protein</fullName>
    </recommendedName>
</protein>
<feature type="domain" description="Trichome birefringence-like N-terminal" evidence="10">
    <location>
        <begin position="45"/>
        <end position="97"/>
    </location>
</feature>
<dbReference type="Pfam" id="PF14416">
    <property type="entry name" value="PMR5N"/>
    <property type="match status" value="1"/>
</dbReference>
<comment type="similarity">
    <text evidence="2">Belongs to the PC-esterase family. TBL subfamily.</text>
</comment>
<feature type="region of interest" description="Disordered" evidence="7">
    <location>
        <begin position="276"/>
        <end position="296"/>
    </location>
</feature>
<sequence>MADVWFRHLFCIFLLTSLTYKVHGNVDDQYHGLASDDIQKRQSNGCNFFEGSWVYDSSYPIYDSSKCPFLAGGFDCQKNGRPDKDYLKYRWQPTGCDIPRFNGQDFLNRYRGKKIMFVGDSLSNNMWLSLACMVHCAAPNSNYTTNSRGLLSTFFIQEYGISIAWLKNGFLVDVVHDKDGTTIKLDSISRGRQWLDADVLLFNTFHWWTHTGRYRSWDYFQVGKKKVKEMDRMVALKIALSTWGKWVDSNIDSSKTKVFFQGVAAVHLNGSEWNEPKARRCDGQTEPVKGSTYPGPPHPGEAVVKTVLSTMAKPAYLLDITLLTQLRKDGHPSVYAGRGSALDDCSHWCLAGVPDTWNHLFYAALVT</sequence>
<evidence type="ECO:0000256" key="2">
    <source>
        <dbReference type="ARBA" id="ARBA00007727"/>
    </source>
</evidence>
<evidence type="ECO:0000313" key="12">
    <source>
        <dbReference type="Proteomes" id="UP000827721"/>
    </source>
</evidence>
<dbReference type="InterPro" id="IPR026057">
    <property type="entry name" value="TBL_C"/>
</dbReference>
<organism evidence="11 12">
    <name type="scientific">Xanthoceras sorbifolium</name>
    <dbReference type="NCBI Taxonomy" id="99658"/>
    <lineage>
        <taxon>Eukaryota</taxon>
        <taxon>Viridiplantae</taxon>
        <taxon>Streptophyta</taxon>
        <taxon>Embryophyta</taxon>
        <taxon>Tracheophyta</taxon>
        <taxon>Spermatophyta</taxon>
        <taxon>Magnoliopsida</taxon>
        <taxon>eudicotyledons</taxon>
        <taxon>Gunneridae</taxon>
        <taxon>Pentapetalae</taxon>
        <taxon>rosids</taxon>
        <taxon>malvids</taxon>
        <taxon>Sapindales</taxon>
        <taxon>Sapindaceae</taxon>
        <taxon>Xanthoceroideae</taxon>
        <taxon>Xanthoceras</taxon>
    </lineage>
</organism>
<dbReference type="PANTHER" id="PTHR32285:SF30">
    <property type="entry name" value="PROTEIN TRICHOME BIREFRINGENCE-LIKE 42"/>
    <property type="match status" value="1"/>
</dbReference>
<feature type="signal peptide" evidence="8">
    <location>
        <begin position="1"/>
        <end position="24"/>
    </location>
</feature>
<evidence type="ECO:0000256" key="8">
    <source>
        <dbReference type="SAM" id="SignalP"/>
    </source>
</evidence>
<feature type="chain" id="PRO_5045281786" description="Trichome birefringence-like N-terminal domain-containing protein" evidence="8">
    <location>
        <begin position="25"/>
        <end position="367"/>
    </location>
</feature>
<proteinExistence type="inferred from homology"/>
<evidence type="ECO:0000259" key="9">
    <source>
        <dbReference type="Pfam" id="PF13839"/>
    </source>
</evidence>
<accession>A0ABQ8H1A5</accession>
<keyword evidence="4" id="KW-0735">Signal-anchor</keyword>
<dbReference type="Pfam" id="PF13839">
    <property type="entry name" value="PC-Esterase"/>
    <property type="match status" value="1"/>
</dbReference>
<comment type="caution">
    <text evidence="11">The sequence shown here is derived from an EMBL/GenBank/DDBJ whole genome shotgun (WGS) entry which is preliminary data.</text>
</comment>
<name>A0ABQ8H1A5_9ROSI</name>
<evidence type="ECO:0008006" key="13">
    <source>
        <dbReference type="Google" id="ProtNLM"/>
    </source>
</evidence>
<keyword evidence="3" id="KW-0812">Transmembrane</keyword>
<evidence type="ECO:0000256" key="4">
    <source>
        <dbReference type="ARBA" id="ARBA00022968"/>
    </source>
</evidence>
<evidence type="ECO:0000256" key="7">
    <source>
        <dbReference type="SAM" id="MobiDB-lite"/>
    </source>
</evidence>
<feature type="domain" description="Trichome birefringence-like C-terminal" evidence="9">
    <location>
        <begin position="98"/>
        <end position="363"/>
    </location>
</feature>
<evidence type="ECO:0000313" key="11">
    <source>
        <dbReference type="EMBL" id="KAH7543976.1"/>
    </source>
</evidence>
<reference evidence="11 12" key="1">
    <citation type="submission" date="2021-02" db="EMBL/GenBank/DDBJ databases">
        <title>Plant Genome Project.</title>
        <authorList>
            <person name="Zhang R.-G."/>
        </authorList>
    </citation>
    <scope>NUCLEOTIDE SEQUENCE [LARGE SCALE GENOMIC DNA]</scope>
    <source>
        <tissue evidence="11">Leaves</tissue>
    </source>
</reference>
<evidence type="ECO:0000256" key="1">
    <source>
        <dbReference type="ARBA" id="ARBA00004167"/>
    </source>
</evidence>
<dbReference type="EMBL" id="JAFEMO010000015">
    <property type="protein sequence ID" value="KAH7543976.1"/>
    <property type="molecule type" value="Genomic_DNA"/>
</dbReference>
<dbReference type="InterPro" id="IPR025846">
    <property type="entry name" value="TBL_N"/>
</dbReference>
<keyword evidence="5" id="KW-1133">Transmembrane helix</keyword>
<dbReference type="PANTHER" id="PTHR32285">
    <property type="entry name" value="PROTEIN TRICHOME BIREFRINGENCE-LIKE 9-RELATED"/>
    <property type="match status" value="1"/>
</dbReference>
<comment type="subcellular location">
    <subcellularLocation>
        <location evidence="1">Membrane</location>
        <topology evidence="1">Single-pass membrane protein</topology>
    </subcellularLocation>
</comment>
<evidence type="ECO:0000259" key="10">
    <source>
        <dbReference type="Pfam" id="PF14416"/>
    </source>
</evidence>
<evidence type="ECO:0000256" key="3">
    <source>
        <dbReference type="ARBA" id="ARBA00022692"/>
    </source>
</evidence>
<evidence type="ECO:0000256" key="5">
    <source>
        <dbReference type="ARBA" id="ARBA00022989"/>
    </source>
</evidence>
<keyword evidence="6" id="KW-0472">Membrane</keyword>
<dbReference type="Proteomes" id="UP000827721">
    <property type="component" value="Unassembled WGS sequence"/>
</dbReference>